<evidence type="ECO:0000256" key="2">
    <source>
        <dbReference type="SAM" id="MobiDB-lite"/>
    </source>
</evidence>
<dbReference type="InterPro" id="IPR024774">
    <property type="entry name" value="PH_dom-Mcp5-type"/>
</dbReference>
<dbReference type="GO" id="GO:0000226">
    <property type="term" value="P:microtubule cytoskeleton organization"/>
    <property type="evidence" value="ECO:0007669"/>
    <property type="project" value="TreeGrafter"/>
</dbReference>
<dbReference type="PROSITE" id="PS50003">
    <property type="entry name" value="PH_DOMAIN"/>
    <property type="match status" value="1"/>
</dbReference>
<feature type="region of interest" description="Disordered" evidence="2">
    <location>
        <begin position="297"/>
        <end position="328"/>
    </location>
</feature>
<dbReference type="Gene3D" id="2.30.29.30">
    <property type="entry name" value="Pleckstrin-homology domain (PH domain)/Phosphotyrosine-binding domain (PTB)"/>
    <property type="match status" value="1"/>
</dbReference>
<feature type="compositionally biased region" description="Pro residues" evidence="2">
    <location>
        <begin position="150"/>
        <end position="165"/>
    </location>
</feature>
<feature type="compositionally biased region" description="Basic residues" evidence="2">
    <location>
        <begin position="486"/>
        <end position="503"/>
    </location>
</feature>
<dbReference type="GO" id="GO:0005543">
    <property type="term" value="F:phospholipid binding"/>
    <property type="evidence" value="ECO:0007669"/>
    <property type="project" value="InterPro"/>
</dbReference>
<feature type="compositionally biased region" description="Acidic residues" evidence="2">
    <location>
        <begin position="512"/>
        <end position="538"/>
    </location>
</feature>
<dbReference type="GO" id="GO:0005739">
    <property type="term" value="C:mitochondrion"/>
    <property type="evidence" value="ECO:0007669"/>
    <property type="project" value="TreeGrafter"/>
</dbReference>
<dbReference type="SMART" id="SM00233">
    <property type="entry name" value="PH"/>
    <property type="match status" value="1"/>
</dbReference>
<sequence>MSTPPEDTSSLIPKVSSSTPLSQHTSPQPLGASVSLQTSSSPGVRTRRIPHTDKQRGGLQPSQSDTTQSMLQKYASQEKEKDAEAATAVINEDDLSPATKEKLQTLERELNAYKSYAGFMGSPPLKRTDKLNNRNSSGDPLPTPTSSTILPPPSTSSLLPPPPQSTTPTKRRSKVPNTDRRNNDIEFATEIGQGLLLEVRKMQSLLQEKEEQLRRLETDKAESERLAEVLAKQLKQSQESEEHLKEDAWNLELAKQELGNSMAELQHSLSKSVTDQNKMSKQLTSLTQEVEVLRSTEEKLTSQVETMKTRHEQDMNTMRKHSSTLQREKNDVAKQLETTAAELVAVRSLSKSNRKSMTDADLTGHGDGANTNGSDDEVNGKQNGHSPNASPPPSPTHAPRNTALELETLKTSLSHAHRMISNLRSSLHKEKQDRFEMKKHLADSQETIEQLRNGSHMWADVGADRTGGSSYGAGEGAAGSLSASGRRLKKAGNKKRAPARRAKGLTPRRPSDDEEYEDIDELEILNSDNSEDDYDDHPDDLHRRFDSSGGLSETSDSESIHTLDAKPSLAQANFVPLSSELSGSKNYNPGVDMGVNTDPVVFVSESIPAEQPKAIQVDTGVNTDVIDTPSAFNGLSAVAGLAAGGLAAHELTKHDEANVAATQPSEPEVTDKSIVSPIEQEQIPVAEQATGITEQASADSSLPITEDPISAAVDTVAAHKTEHIEEPENAHMIDRTEEAQSTLPTEVESNDKAVVQPEEAGSAVSALAIPEIVNNNSVTSDEHQGANDVSKTSAAAAALADVPEGDANTVAPTLTSTDDVATAQAVESKPVLVDASTQTAPDDTPSSERDIATALPIPVSADQETEGKSIPIDHAVSSEKADIPSSGVLAATAGVAAAGAYALAHDKSSPLDATADEELSSHPVVSPPVNGYMPSGDTVQQYKDSAVAMPSAVAAEQMAPPTVAEANMKESDVTEGDKDVGGLGEKSHASMPAVVDQDTATNTATPAKQMQQEDSSLLQATRNVPASSDEQFNAPAQHTSSKFVEAAALTGGIAGIGMAVKAAENHSLSAHPTMAHQEGPMEDSVAPPSGGEAVASLQTEAADQDRAHGHATIFNTTYQPNKLTQKNLAALSASPDGNEITFANKREFDNVSRSDVGSGSRRASSSIYKPISEKEGYSSTIAPNIVSNITQTMIGGWMYKNTRKAVGSGFSDNRHRRFFWIHPYSRTLYWSMKEPGSNGEAKAKSVNIESITSVPEHSNSPPGLATVSLLVKTSTRDIKFTAPDITQHDIWLQAINYLLARPAGNMLGMPQPRPDPQSMRSNPSILLRKPSYQRIQSVFSSAASNAPSRADSARYGGDGLNDDDLEDLEDVRMCCDGKHHISKLEKHQHHHHRSTKQYRPVSGASFDQPFAMSITSGSVN</sequence>
<feature type="region of interest" description="Disordered" evidence="2">
    <location>
        <begin position="349"/>
        <end position="400"/>
    </location>
</feature>
<dbReference type="OrthoDB" id="2149224at2759"/>
<protein>
    <recommendedName>
        <fullName evidence="3">PH domain-containing protein</fullName>
    </recommendedName>
</protein>
<dbReference type="InterPro" id="IPR001849">
    <property type="entry name" value="PH_domain"/>
</dbReference>
<dbReference type="PANTHER" id="PTHR28190">
    <property type="entry name" value="NUCLEAR MIGRATION PROTEIN NUM1"/>
    <property type="match status" value="1"/>
</dbReference>
<comment type="caution">
    <text evidence="4">The sequence shown here is derived from an EMBL/GenBank/DDBJ whole genome shotgun (WGS) entry which is preliminary data.</text>
</comment>
<dbReference type="GO" id="GO:0015631">
    <property type="term" value="F:tubulin binding"/>
    <property type="evidence" value="ECO:0007669"/>
    <property type="project" value="TreeGrafter"/>
</dbReference>
<dbReference type="InterPro" id="IPR053005">
    <property type="entry name" value="Nuclear_Pos-Cytoskel_Interact"/>
</dbReference>
<evidence type="ECO:0000313" key="5">
    <source>
        <dbReference type="Proteomes" id="UP000612746"/>
    </source>
</evidence>
<dbReference type="Pfam" id="PF12814">
    <property type="entry name" value="Mcp5_PH"/>
    <property type="match status" value="1"/>
</dbReference>
<feature type="region of interest" description="Disordered" evidence="2">
    <location>
        <begin position="1383"/>
        <end position="1403"/>
    </location>
</feature>
<dbReference type="PANTHER" id="PTHR28190:SF1">
    <property type="entry name" value="NUCLEAR MIGRATION PROTEIN NUM1"/>
    <property type="match status" value="1"/>
</dbReference>
<keyword evidence="5" id="KW-1185">Reference proteome</keyword>
<dbReference type="EMBL" id="JAEPRA010000009">
    <property type="protein sequence ID" value="KAG2180553.1"/>
    <property type="molecule type" value="Genomic_DNA"/>
</dbReference>
<accession>A0A8H7PVD3</accession>
<feature type="compositionally biased region" description="Polar residues" evidence="2">
    <location>
        <begin position="1"/>
        <end position="43"/>
    </location>
</feature>
<feature type="compositionally biased region" description="Basic residues" evidence="2">
    <location>
        <begin position="1386"/>
        <end position="1396"/>
    </location>
</feature>
<feature type="domain" description="PH" evidence="3">
    <location>
        <begin position="1191"/>
        <end position="1300"/>
    </location>
</feature>
<dbReference type="GO" id="GO:0005938">
    <property type="term" value="C:cell cortex"/>
    <property type="evidence" value="ECO:0007669"/>
    <property type="project" value="InterPro"/>
</dbReference>
<feature type="compositionally biased region" description="Polar residues" evidence="2">
    <location>
        <begin position="60"/>
        <end position="75"/>
    </location>
</feature>
<evidence type="ECO:0000313" key="4">
    <source>
        <dbReference type="EMBL" id="KAG2180553.1"/>
    </source>
</evidence>
<feature type="coiled-coil region" evidence="1">
    <location>
        <begin position="199"/>
        <end position="247"/>
    </location>
</feature>
<feature type="region of interest" description="Disordered" evidence="2">
    <location>
        <begin position="469"/>
        <end position="562"/>
    </location>
</feature>
<dbReference type="GO" id="GO:0032065">
    <property type="term" value="P:maintenance of protein location in cell cortex"/>
    <property type="evidence" value="ECO:0007669"/>
    <property type="project" value="InterPro"/>
</dbReference>
<dbReference type="InterPro" id="IPR011993">
    <property type="entry name" value="PH-like_dom_sf"/>
</dbReference>
<name>A0A8H7PVD3_9FUNG</name>
<evidence type="ECO:0000256" key="1">
    <source>
        <dbReference type="SAM" id="Coils"/>
    </source>
</evidence>
<feature type="region of interest" description="Disordered" evidence="2">
    <location>
        <begin position="827"/>
        <end position="849"/>
    </location>
</feature>
<feature type="region of interest" description="Disordered" evidence="2">
    <location>
        <begin position="1"/>
        <end position="103"/>
    </location>
</feature>
<feature type="region of interest" description="Disordered" evidence="2">
    <location>
        <begin position="1340"/>
        <end position="1360"/>
    </location>
</feature>
<feature type="region of interest" description="Disordered" evidence="2">
    <location>
        <begin position="966"/>
        <end position="995"/>
    </location>
</feature>
<dbReference type="SUPFAM" id="SSF50729">
    <property type="entry name" value="PH domain-like"/>
    <property type="match status" value="1"/>
</dbReference>
<feature type="compositionally biased region" description="Basic and acidic residues" evidence="2">
    <location>
        <begin position="967"/>
        <end position="988"/>
    </location>
</feature>
<keyword evidence="1" id="KW-0175">Coiled coil</keyword>
<proteinExistence type="predicted"/>
<evidence type="ECO:0000259" key="3">
    <source>
        <dbReference type="PROSITE" id="PS50003"/>
    </source>
</evidence>
<feature type="region of interest" description="Disordered" evidence="2">
    <location>
        <begin position="117"/>
        <end position="186"/>
    </location>
</feature>
<gene>
    <name evidence="4" type="ORF">INT44_003557</name>
</gene>
<organism evidence="4 5">
    <name type="scientific">Umbelopsis vinacea</name>
    <dbReference type="NCBI Taxonomy" id="44442"/>
    <lineage>
        <taxon>Eukaryota</taxon>
        <taxon>Fungi</taxon>
        <taxon>Fungi incertae sedis</taxon>
        <taxon>Mucoromycota</taxon>
        <taxon>Mucoromycotina</taxon>
        <taxon>Umbelopsidomycetes</taxon>
        <taxon>Umbelopsidales</taxon>
        <taxon>Umbelopsidaceae</taxon>
        <taxon>Umbelopsis</taxon>
    </lineage>
</organism>
<dbReference type="Proteomes" id="UP000612746">
    <property type="component" value="Unassembled WGS sequence"/>
</dbReference>
<reference evidence="4" key="1">
    <citation type="submission" date="2020-12" db="EMBL/GenBank/DDBJ databases">
        <title>Metabolic potential, ecology and presence of endohyphal bacteria is reflected in genomic diversity of Mucoromycotina.</title>
        <authorList>
            <person name="Muszewska A."/>
            <person name="Okrasinska A."/>
            <person name="Steczkiewicz K."/>
            <person name="Drgas O."/>
            <person name="Orlowska M."/>
            <person name="Perlinska-Lenart U."/>
            <person name="Aleksandrzak-Piekarczyk T."/>
            <person name="Szatraj K."/>
            <person name="Zielenkiewicz U."/>
            <person name="Pilsyk S."/>
            <person name="Malc E."/>
            <person name="Mieczkowski P."/>
            <person name="Kruszewska J.S."/>
            <person name="Biernat P."/>
            <person name="Pawlowska J."/>
        </authorList>
    </citation>
    <scope>NUCLEOTIDE SEQUENCE</scope>
    <source>
        <strain evidence="4">WA0000051536</strain>
    </source>
</reference>